<keyword evidence="4" id="KW-1185">Reference proteome</keyword>
<gene>
    <name evidence="3" type="ordered locus">Sulac_3523</name>
</gene>
<dbReference type="PANTHER" id="PTHR33383">
    <property type="entry name" value="MEMBRANE PROTEIN INSERTION EFFICIENCY FACTOR-RELATED"/>
    <property type="match status" value="1"/>
</dbReference>
<comment type="function">
    <text evidence="2">Could be involved in insertion of integral membrane proteins into the membrane.</text>
</comment>
<evidence type="ECO:0000313" key="3">
    <source>
        <dbReference type="EMBL" id="AEW06960.1"/>
    </source>
</evidence>
<dbReference type="KEGG" id="sap:Sulac_3523"/>
<reference evidence="4" key="1">
    <citation type="submission" date="2011-12" db="EMBL/GenBank/DDBJ databases">
        <title>The complete genome of chromosome of Sulfobacillus acidophilus DSM 10332.</title>
        <authorList>
            <person name="Lucas S."/>
            <person name="Han J."/>
            <person name="Lapidus A."/>
            <person name="Bruce D."/>
            <person name="Goodwin L."/>
            <person name="Pitluck S."/>
            <person name="Peters L."/>
            <person name="Kyrpides N."/>
            <person name="Mavromatis K."/>
            <person name="Ivanova N."/>
            <person name="Mikhailova N."/>
            <person name="Chertkov O."/>
            <person name="Saunders E."/>
            <person name="Detter J.C."/>
            <person name="Tapia R."/>
            <person name="Han C."/>
            <person name="Land M."/>
            <person name="Hauser L."/>
            <person name="Markowitz V."/>
            <person name="Cheng J.-F."/>
            <person name="Hugenholtz P."/>
            <person name="Woyke T."/>
            <person name="Wu D."/>
            <person name="Pukall R."/>
            <person name="Gehrich-Schroeter G."/>
            <person name="Schneider S."/>
            <person name="Klenk H.-P."/>
            <person name="Eisen J.A."/>
        </authorList>
    </citation>
    <scope>NUCLEOTIDE SEQUENCE [LARGE SCALE GENOMIC DNA]</scope>
    <source>
        <strain evidence="4">ATCC 700253 / DSM 10332 / NAL</strain>
    </source>
</reference>
<dbReference type="PANTHER" id="PTHR33383:SF1">
    <property type="entry name" value="MEMBRANE PROTEIN INSERTION EFFICIENCY FACTOR-RELATED"/>
    <property type="match status" value="1"/>
</dbReference>
<dbReference type="Proteomes" id="UP000005439">
    <property type="component" value="Chromosome"/>
</dbReference>
<dbReference type="HOGENOM" id="CLU_144811_5_2_9"/>
<accession>G8TUZ5</accession>
<comment type="subcellular location">
    <subcellularLocation>
        <location evidence="2">Cell membrane</location>
        <topology evidence="2">Peripheral membrane protein</topology>
        <orientation evidence="2">Cytoplasmic side</orientation>
    </subcellularLocation>
</comment>
<dbReference type="SMART" id="SM01234">
    <property type="entry name" value="Haemolytic"/>
    <property type="match status" value="1"/>
</dbReference>
<dbReference type="InterPro" id="IPR002696">
    <property type="entry name" value="Membr_insert_effic_factor_YidD"/>
</dbReference>
<dbReference type="STRING" id="679936.Sulac_3523"/>
<dbReference type="Pfam" id="PF01809">
    <property type="entry name" value="YidD"/>
    <property type="match status" value="1"/>
</dbReference>
<dbReference type="GO" id="GO:0005886">
    <property type="term" value="C:plasma membrane"/>
    <property type="evidence" value="ECO:0007669"/>
    <property type="project" value="UniProtKB-SubCell"/>
</dbReference>
<keyword evidence="1 2" id="KW-0472">Membrane</keyword>
<reference evidence="3 4" key="2">
    <citation type="journal article" date="2012" name="Stand. Genomic Sci.">
        <title>Complete genome sequence of the moderately thermophilic mineral-sulfide-oxidizing firmicute Sulfobacillus acidophilus type strain (NAL(T)).</title>
        <authorList>
            <person name="Anderson I."/>
            <person name="Chertkov O."/>
            <person name="Chen A."/>
            <person name="Saunders E."/>
            <person name="Lapidus A."/>
            <person name="Nolan M."/>
            <person name="Lucas S."/>
            <person name="Hammon N."/>
            <person name="Deshpande S."/>
            <person name="Cheng J.F."/>
            <person name="Han C."/>
            <person name="Tapia R."/>
            <person name="Goodwin L.A."/>
            <person name="Pitluck S."/>
            <person name="Liolios K."/>
            <person name="Pagani I."/>
            <person name="Ivanova N."/>
            <person name="Mikhailova N."/>
            <person name="Pati A."/>
            <person name="Palaniappan K."/>
            <person name="Land M."/>
            <person name="Pan C."/>
            <person name="Rohde M."/>
            <person name="Pukall R."/>
            <person name="Goker M."/>
            <person name="Detter J.C."/>
            <person name="Woyke T."/>
            <person name="Bristow J."/>
            <person name="Eisen J.A."/>
            <person name="Markowitz V."/>
            <person name="Hugenholtz P."/>
            <person name="Kyrpides N.C."/>
            <person name="Klenk H.P."/>
            <person name="Mavromatis K."/>
        </authorList>
    </citation>
    <scope>NUCLEOTIDE SEQUENCE [LARGE SCALE GENOMIC DNA]</scope>
    <source>
        <strain evidence="4">ATCC 700253 / DSM 10332 / NAL</strain>
    </source>
</reference>
<evidence type="ECO:0000256" key="1">
    <source>
        <dbReference type="ARBA" id="ARBA00023136"/>
    </source>
</evidence>
<dbReference type="NCBIfam" id="TIGR00278">
    <property type="entry name" value="membrane protein insertion efficiency factor YidD"/>
    <property type="match status" value="1"/>
</dbReference>
<evidence type="ECO:0000256" key="2">
    <source>
        <dbReference type="HAMAP-Rule" id="MF_00386"/>
    </source>
</evidence>
<protein>
    <recommendedName>
        <fullName evidence="2">Putative membrane protein insertion efficiency factor</fullName>
    </recommendedName>
</protein>
<keyword evidence="2" id="KW-1003">Cell membrane</keyword>
<dbReference type="PATRIC" id="fig|679936.5.peg.3644"/>
<evidence type="ECO:0000313" key="4">
    <source>
        <dbReference type="Proteomes" id="UP000005439"/>
    </source>
</evidence>
<organism evidence="3 4">
    <name type="scientific">Sulfobacillus acidophilus (strain ATCC 700253 / DSM 10332 / NAL)</name>
    <dbReference type="NCBI Taxonomy" id="679936"/>
    <lineage>
        <taxon>Bacteria</taxon>
        <taxon>Bacillati</taxon>
        <taxon>Bacillota</taxon>
        <taxon>Clostridia</taxon>
        <taxon>Eubacteriales</taxon>
        <taxon>Clostridiales Family XVII. Incertae Sedis</taxon>
        <taxon>Sulfobacillus</taxon>
    </lineage>
</organism>
<dbReference type="EMBL" id="CP003179">
    <property type="protein sequence ID" value="AEW06960.1"/>
    <property type="molecule type" value="Genomic_DNA"/>
</dbReference>
<proteinExistence type="inferred from homology"/>
<comment type="similarity">
    <text evidence="2">Belongs to the UPF0161 family.</text>
</comment>
<sequence length="86" mass="9398">MQVAGKSGSESGTRVRWGARLVMAAIRGYQRYISPMTPPSCRYIPTCSQYAVEAVGKYGAGKGLWLAIKRISRCHPLHEGGYDPVP</sequence>
<dbReference type="AlphaFoldDB" id="G8TUZ5"/>
<name>G8TUZ5_SULAD</name>
<dbReference type="HAMAP" id="MF_00386">
    <property type="entry name" value="UPF0161_YidD"/>
    <property type="match status" value="1"/>
</dbReference>